<proteinExistence type="predicted"/>
<organism evidence="2">
    <name type="scientific">marine metagenome</name>
    <dbReference type="NCBI Taxonomy" id="408172"/>
    <lineage>
        <taxon>unclassified sequences</taxon>
        <taxon>metagenomes</taxon>
        <taxon>ecological metagenomes</taxon>
    </lineage>
</organism>
<sequence length="25" mass="2631">MNDLVDNLPATSSGNGTKAKDIKLK</sequence>
<reference evidence="2" key="1">
    <citation type="submission" date="2018-05" db="EMBL/GenBank/DDBJ databases">
        <authorList>
            <person name="Lanie J.A."/>
            <person name="Ng W.-L."/>
            <person name="Kazmierczak K.M."/>
            <person name="Andrzejewski T.M."/>
            <person name="Davidsen T.M."/>
            <person name="Wayne K.J."/>
            <person name="Tettelin H."/>
            <person name="Glass J.I."/>
            <person name="Rusch D."/>
            <person name="Podicherti R."/>
            <person name="Tsui H.-C.T."/>
            <person name="Winkler M.E."/>
        </authorList>
    </citation>
    <scope>NUCLEOTIDE SEQUENCE</scope>
</reference>
<dbReference type="EMBL" id="UINC01108223">
    <property type="protein sequence ID" value="SVC74163.1"/>
    <property type="molecule type" value="Genomic_DNA"/>
</dbReference>
<evidence type="ECO:0000256" key="1">
    <source>
        <dbReference type="SAM" id="MobiDB-lite"/>
    </source>
</evidence>
<accession>A0A382PLA0</accession>
<protein>
    <submittedName>
        <fullName evidence="2">Uncharacterized protein</fullName>
    </submittedName>
</protein>
<dbReference type="AlphaFoldDB" id="A0A382PLA0"/>
<feature type="region of interest" description="Disordered" evidence="1">
    <location>
        <begin position="1"/>
        <end position="25"/>
    </location>
</feature>
<evidence type="ECO:0000313" key="2">
    <source>
        <dbReference type="EMBL" id="SVC74163.1"/>
    </source>
</evidence>
<gene>
    <name evidence="2" type="ORF">METZ01_LOCUS327017</name>
</gene>
<name>A0A382PLA0_9ZZZZ</name>
<feature type="non-terminal residue" evidence="2">
    <location>
        <position position="25"/>
    </location>
</feature>